<dbReference type="RefSeq" id="WP_382373695.1">
    <property type="nucleotide sequence ID" value="NZ_JBHRZI010000015.1"/>
</dbReference>
<dbReference type="EMBL" id="JBHRZI010000015">
    <property type="protein sequence ID" value="MFC3893278.1"/>
    <property type="molecule type" value="Genomic_DNA"/>
</dbReference>
<keyword evidence="4" id="KW-1185">Reference proteome</keyword>
<gene>
    <name evidence="3" type="ORF">ACFOWZ_17535</name>
</gene>
<reference evidence="4" key="1">
    <citation type="journal article" date="2019" name="Int. J. Syst. Evol. Microbiol.">
        <title>The Global Catalogue of Microorganisms (GCM) 10K type strain sequencing project: providing services to taxonomists for standard genome sequencing and annotation.</title>
        <authorList>
            <consortium name="The Broad Institute Genomics Platform"/>
            <consortium name="The Broad Institute Genome Sequencing Center for Infectious Disease"/>
            <person name="Wu L."/>
            <person name="Ma J."/>
        </authorList>
    </citation>
    <scope>NUCLEOTIDE SEQUENCE [LARGE SCALE GENOMIC DNA]</scope>
    <source>
        <strain evidence="4">CGMCC 4.7405</strain>
    </source>
</reference>
<evidence type="ECO:0000256" key="1">
    <source>
        <dbReference type="SAM" id="MobiDB-lite"/>
    </source>
</evidence>
<dbReference type="PROSITE" id="PS51257">
    <property type="entry name" value="PROKAR_LIPOPROTEIN"/>
    <property type="match status" value="1"/>
</dbReference>
<sequence length="176" mass="18251">MKTAGLIGAIVLTALLTSCAGNSDPNVASAPGSTQSNTAPAGEDAYSKCMRDNGAELQSQEIPNNGTGQGTAQQGTAPQVDQEKQRAAHEKCRQHLPDGGNPKPMNPEQLEQARKFAKCMRDEGVQYPDPKPEDGGDGAAKLPDGVDVHDPAVQEKIRRCTAKTGGDAPGSSGSTK</sequence>
<feature type="compositionally biased region" description="Basic and acidic residues" evidence="1">
    <location>
        <begin position="81"/>
        <end position="96"/>
    </location>
</feature>
<accession>A0ABV8BSP6</accession>
<evidence type="ECO:0000256" key="2">
    <source>
        <dbReference type="SAM" id="SignalP"/>
    </source>
</evidence>
<keyword evidence="2" id="KW-0732">Signal</keyword>
<evidence type="ECO:0008006" key="5">
    <source>
        <dbReference type="Google" id="ProtNLM"/>
    </source>
</evidence>
<protein>
    <recommendedName>
        <fullName evidence="5">Secreted protein</fullName>
    </recommendedName>
</protein>
<feature type="chain" id="PRO_5046673644" description="Secreted protein" evidence="2">
    <location>
        <begin position="21"/>
        <end position="176"/>
    </location>
</feature>
<name>A0ABV8BSP6_9PSEU</name>
<proteinExistence type="predicted"/>
<dbReference type="Proteomes" id="UP001595690">
    <property type="component" value="Unassembled WGS sequence"/>
</dbReference>
<feature type="compositionally biased region" description="Low complexity" evidence="1">
    <location>
        <begin position="63"/>
        <end position="79"/>
    </location>
</feature>
<evidence type="ECO:0000313" key="3">
    <source>
        <dbReference type="EMBL" id="MFC3893278.1"/>
    </source>
</evidence>
<feature type="compositionally biased region" description="Basic and acidic residues" evidence="1">
    <location>
        <begin position="111"/>
        <end position="134"/>
    </location>
</feature>
<organism evidence="3 4">
    <name type="scientific">Lentzea rhizosphaerae</name>
    <dbReference type="NCBI Taxonomy" id="2041025"/>
    <lineage>
        <taxon>Bacteria</taxon>
        <taxon>Bacillati</taxon>
        <taxon>Actinomycetota</taxon>
        <taxon>Actinomycetes</taxon>
        <taxon>Pseudonocardiales</taxon>
        <taxon>Pseudonocardiaceae</taxon>
        <taxon>Lentzea</taxon>
    </lineage>
</organism>
<feature type="compositionally biased region" description="Basic and acidic residues" evidence="1">
    <location>
        <begin position="45"/>
        <end position="54"/>
    </location>
</feature>
<evidence type="ECO:0000313" key="4">
    <source>
        <dbReference type="Proteomes" id="UP001595690"/>
    </source>
</evidence>
<feature type="compositionally biased region" description="Polar residues" evidence="1">
    <location>
        <begin position="20"/>
        <end position="39"/>
    </location>
</feature>
<comment type="caution">
    <text evidence="3">The sequence shown here is derived from an EMBL/GenBank/DDBJ whole genome shotgun (WGS) entry which is preliminary data.</text>
</comment>
<feature type="signal peptide" evidence="2">
    <location>
        <begin position="1"/>
        <end position="20"/>
    </location>
</feature>
<feature type="region of interest" description="Disordered" evidence="1">
    <location>
        <begin position="20"/>
        <end position="176"/>
    </location>
</feature>
<feature type="compositionally biased region" description="Basic and acidic residues" evidence="1">
    <location>
        <begin position="144"/>
        <end position="158"/>
    </location>
</feature>